<keyword evidence="6 11" id="KW-0732">Signal</keyword>
<organism evidence="13 14">
    <name type="scientific">Cephalotrichum gorgonifer</name>
    <dbReference type="NCBI Taxonomy" id="2041049"/>
    <lineage>
        <taxon>Eukaryota</taxon>
        <taxon>Fungi</taxon>
        <taxon>Dikarya</taxon>
        <taxon>Ascomycota</taxon>
        <taxon>Pezizomycotina</taxon>
        <taxon>Sordariomycetes</taxon>
        <taxon>Hypocreomycetidae</taxon>
        <taxon>Microascales</taxon>
        <taxon>Microascaceae</taxon>
        <taxon>Cephalotrichum</taxon>
    </lineage>
</organism>
<comment type="caution">
    <text evidence="9">Lacks conserved residue(s) required for the propagation of feature annotation.</text>
</comment>
<evidence type="ECO:0000256" key="10">
    <source>
        <dbReference type="SAM" id="MobiDB-lite"/>
    </source>
</evidence>
<evidence type="ECO:0000256" key="11">
    <source>
        <dbReference type="SAM" id="SignalP"/>
    </source>
</evidence>
<dbReference type="EMBL" id="ONZQ02000016">
    <property type="protein sequence ID" value="SPO06722.1"/>
    <property type="molecule type" value="Genomic_DNA"/>
</dbReference>
<evidence type="ECO:0000256" key="9">
    <source>
        <dbReference type="PROSITE-ProRule" id="PRU01356"/>
    </source>
</evidence>
<dbReference type="AlphaFoldDB" id="A0AAE8T033"/>
<evidence type="ECO:0000256" key="6">
    <source>
        <dbReference type="ARBA" id="ARBA00022729"/>
    </source>
</evidence>
<keyword evidence="9" id="KW-0349">Heme</keyword>
<feature type="binding site" description="axial binding residue" evidence="9">
    <location>
        <position position="48"/>
    </location>
    <ligand>
        <name>heme</name>
        <dbReference type="ChEBI" id="CHEBI:30413"/>
    </ligand>
    <ligandPart>
        <name>Fe</name>
        <dbReference type="ChEBI" id="CHEBI:18248"/>
    </ligandPart>
</feature>
<dbReference type="GO" id="GO:0046872">
    <property type="term" value="F:metal ion binding"/>
    <property type="evidence" value="ECO:0007669"/>
    <property type="project" value="UniProtKB-UniRule"/>
</dbReference>
<dbReference type="Pfam" id="PF05730">
    <property type="entry name" value="CFEM"/>
    <property type="match status" value="1"/>
</dbReference>
<feature type="disulfide bond" evidence="9">
    <location>
        <begin position="44"/>
        <end position="51"/>
    </location>
</feature>
<feature type="compositionally biased region" description="Low complexity" evidence="10">
    <location>
        <begin position="106"/>
        <end position="167"/>
    </location>
</feature>
<keyword evidence="14" id="KW-1185">Reference proteome</keyword>
<evidence type="ECO:0000256" key="4">
    <source>
        <dbReference type="ARBA" id="ARBA00022525"/>
    </source>
</evidence>
<evidence type="ECO:0000256" key="3">
    <source>
        <dbReference type="ARBA" id="ARBA00010031"/>
    </source>
</evidence>
<keyword evidence="5" id="KW-0336">GPI-anchor</keyword>
<protein>
    <recommendedName>
        <fullName evidence="12">CFEM domain-containing protein</fullName>
    </recommendedName>
</protein>
<keyword evidence="9" id="KW-0479">Metal-binding</keyword>
<accession>A0AAE8T033</accession>
<keyword evidence="8" id="KW-0449">Lipoprotein</keyword>
<reference evidence="13" key="1">
    <citation type="submission" date="2018-03" db="EMBL/GenBank/DDBJ databases">
        <authorList>
            <person name="Guldener U."/>
        </authorList>
    </citation>
    <scope>NUCLEOTIDE SEQUENCE</scope>
</reference>
<dbReference type="PROSITE" id="PS52012">
    <property type="entry name" value="CFEM"/>
    <property type="match status" value="1"/>
</dbReference>
<evidence type="ECO:0000256" key="8">
    <source>
        <dbReference type="ARBA" id="ARBA00023288"/>
    </source>
</evidence>
<sequence length="204" mass="19408">MKSFAPILAVLAATVAAQSPEDILNKMPKCALACIQSAAAAQGCATGDFACECKNMETVTAEATKCQLGLDADKKCSGSELATALKVGAELCAAVAAGGGSDDSTDSATPTATDAKPTESGDATATATDGEATTATDSASTTSSDGDADATPTESGAPDASGGSDSGSDGEGSGDSAGGDGNAGNKLGGFAWAGVAAAAVAYVF</sequence>
<evidence type="ECO:0000259" key="12">
    <source>
        <dbReference type="PROSITE" id="PS52012"/>
    </source>
</evidence>
<keyword evidence="5" id="KW-0472">Membrane</keyword>
<keyword evidence="5" id="KW-0325">Glycoprotein</keyword>
<feature type="region of interest" description="Disordered" evidence="10">
    <location>
        <begin position="98"/>
        <end position="188"/>
    </location>
</feature>
<feature type="signal peptide" evidence="11">
    <location>
        <begin position="1"/>
        <end position="17"/>
    </location>
</feature>
<evidence type="ECO:0000313" key="14">
    <source>
        <dbReference type="Proteomes" id="UP001187682"/>
    </source>
</evidence>
<keyword evidence="4" id="KW-0964">Secreted</keyword>
<dbReference type="InterPro" id="IPR008427">
    <property type="entry name" value="Extracellular_membr_CFEM_dom"/>
</dbReference>
<feature type="chain" id="PRO_5042241362" description="CFEM domain-containing protein" evidence="11">
    <location>
        <begin position="18"/>
        <end position="204"/>
    </location>
</feature>
<feature type="compositionally biased region" description="Gly residues" evidence="10">
    <location>
        <begin position="169"/>
        <end position="182"/>
    </location>
</feature>
<gene>
    <name evidence="13" type="ORF">DNG_09416</name>
</gene>
<dbReference type="GO" id="GO:0098552">
    <property type="term" value="C:side of membrane"/>
    <property type="evidence" value="ECO:0007669"/>
    <property type="project" value="UniProtKB-KW"/>
</dbReference>
<feature type="domain" description="CFEM" evidence="12">
    <location>
        <begin position="2"/>
        <end position="120"/>
    </location>
</feature>
<dbReference type="Proteomes" id="UP001187682">
    <property type="component" value="Unassembled WGS sequence"/>
</dbReference>
<keyword evidence="7 9" id="KW-1015">Disulfide bond</keyword>
<evidence type="ECO:0000256" key="1">
    <source>
        <dbReference type="ARBA" id="ARBA00004589"/>
    </source>
</evidence>
<comment type="caution">
    <text evidence="13">The sequence shown here is derived from an EMBL/GenBank/DDBJ whole genome shotgun (WGS) entry which is preliminary data.</text>
</comment>
<comment type="similarity">
    <text evidence="3">Belongs to the RBT5 family.</text>
</comment>
<name>A0AAE8T033_9PEZI</name>
<proteinExistence type="inferred from homology"/>
<comment type="subcellular location">
    <subcellularLocation>
        <location evidence="1">Membrane</location>
        <topology evidence="1">Lipid-anchor</topology>
        <topology evidence="1">GPI-anchor</topology>
    </subcellularLocation>
    <subcellularLocation>
        <location evidence="2">Secreted</location>
    </subcellularLocation>
</comment>
<evidence type="ECO:0000256" key="5">
    <source>
        <dbReference type="ARBA" id="ARBA00022622"/>
    </source>
</evidence>
<evidence type="ECO:0000313" key="13">
    <source>
        <dbReference type="EMBL" id="SPO06722.1"/>
    </source>
</evidence>
<dbReference type="SMART" id="SM00747">
    <property type="entry name" value="CFEM"/>
    <property type="match status" value="1"/>
</dbReference>
<evidence type="ECO:0000256" key="2">
    <source>
        <dbReference type="ARBA" id="ARBA00004613"/>
    </source>
</evidence>
<evidence type="ECO:0000256" key="7">
    <source>
        <dbReference type="ARBA" id="ARBA00023157"/>
    </source>
</evidence>
<keyword evidence="9" id="KW-0408">Iron</keyword>
<dbReference type="GO" id="GO:0005576">
    <property type="term" value="C:extracellular region"/>
    <property type="evidence" value="ECO:0007669"/>
    <property type="project" value="UniProtKB-SubCell"/>
</dbReference>